<evidence type="ECO:0008006" key="4">
    <source>
        <dbReference type="Google" id="ProtNLM"/>
    </source>
</evidence>
<name>A0A915Z1D9_9GLOM</name>
<reference evidence="2" key="1">
    <citation type="submission" date="2020-05" db="EMBL/GenBank/DDBJ databases">
        <authorList>
            <person name="Rincon C."/>
            <person name="Sanders R I."/>
            <person name="Robbins C."/>
            <person name="Chaturvedi A."/>
        </authorList>
    </citation>
    <scope>NUCLEOTIDE SEQUENCE</scope>
    <source>
        <strain evidence="2">CHB12</strain>
    </source>
</reference>
<evidence type="ECO:0000256" key="1">
    <source>
        <dbReference type="SAM" id="MobiDB-lite"/>
    </source>
</evidence>
<sequence>MDAVIKDFLTLVMLGKQRSQMNQSVCYDANQTEIDNEEMSIGIREQEQDTRQILFQSLIKTIPPEAIMEVWHVQATGTKGIVDSHGFQLPVKSSKAIYAKLFGLSKKGIDCAFKTNMQNELVNLLKAFIYNAQNKNVQEVELFADVNNPAIIKHKGRPPKRFKSNVESSSSKESKRVLKNSTQVNIIDHGVIDKTKGRRCGKCKQYGHYSKTCQN</sequence>
<dbReference type="Proteomes" id="UP000684084">
    <property type="component" value="Unassembled WGS sequence"/>
</dbReference>
<feature type="region of interest" description="Disordered" evidence="1">
    <location>
        <begin position="154"/>
        <end position="176"/>
    </location>
</feature>
<gene>
    <name evidence="2" type="ORF">CHRIB12_LOCUS7353</name>
</gene>
<dbReference type="EMBL" id="CAGKOT010000013">
    <property type="protein sequence ID" value="CAB5358689.1"/>
    <property type="molecule type" value="Genomic_DNA"/>
</dbReference>
<proteinExistence type="predicted"/>
<dbReference type="OrthoDB" id="2443524at2759"/>
<protein>
    <recommendedName>
        <fullName evidence="4">CCHC-type domain-containing protein</fullName>
    </recommendedName>
</protein>
<dbReference type="AlphaFoldDB" id="A0A915Z1D9"/>
<feature type="compositionally biased region" description="Basic residues" evidence="1">
    <location>
        <begin position="154"/>
        <end position="163"/>
    </location>
</feature>
<evidence type="ECO:0000313" key="3">
    <source>
        <dbReference type="Proteomes" id="UP000684084"/>
    </source>
</evidence>
<evidence type="ECO:0000313" key="2">
    <source>
        <dbReference type="EMBL" id="CAB5358689.1"/>
    </source>
</evidence>
<organism evidence="2 3">
    <name type="scientific">Rhizophagus irregularis</name>
    <dbReference type="NCBI Taxonomy" id="588596"/>
    <lineage>
        <taxon>Eukaryota</taxon>
        <taxon>Fungi</taxon>
        <taxon>Fungi incertae sedis</taxon>
        <taxon>Mucoromycota</taxon>
        <taxon>Glomeromycotina</taxon>
        <taxon>Glomeromycetes</taxon>
        <taxon>Glomerales</taxon>
        <taxon>Glomeraceae</taxon>
        <taxon>Rhizophagus</taxon>
    </lineage>
</organism>
<accession>A0A915Z1D9</accession>
<comment type="caution">
    <text evidence="2">The sequence shown here is derived from an EMBL/GenBank/DDBJ whole genome shotgun (WGS) entry which is preliminary data.</text>
</comment>